<feature type="domain" description="Transmembrane protein 131-like N-terminal" evidence="4">
    <location>
        <begin position="60"/>
        <end position="142"/>
    </location>
</feature>
<comment type="caution">
    <text evidence="5">The sequence shown here is derived from an EMBL/GenBank/DDBJ whole genome shotgun (WGS) entry which is preliminary data.</text>
</comment>
<dbReference type="EMBL" id="CAXLJL010000589">
    <property type="protein sequence ID" value="CAL5139087.1"/>
    <property type="molecule type" value="Genomic_DNA"/>
</dbReference>
<gene>
    <name evidence="5" type="ORF">CDAUBV1_LOCUS14135</name>
</gene>
<evidence type="ECO:0000256" key="1">
    <source>
        <dbReference type="SAM" id="MobiDB-lite"/>
    </source>
</evidence>
<dbReference type="PANTHER" id="PTHR22050">
    <property type="entry name" value="RW1 PROTEIN HOMOLOG"/>
    <property type="match status" value="1"/>
</dbReference>
<evidence type="ECO:0000256" key="2">
    <source>
        <dbReference type="SAM" id="Phobius"/>
    </source>
</evidence>
<protein>
    <recommendedName>
        <fullName evidence="4">Transmembrane protein 131-like N-terminal domain-containing protein</fullName>
    </recommendedName>
</protein>
<accession>A0AAV2TUM3</accession>
<feature type="signal peptide" evidence="3">
    <location>
        <begin position="1"/>
        <end position="19"/>
    </location>
</feature>
<feature type="compositionally biased region" description="Basic and acidic residues" evidence="1">
    <location>
        <begin position="1622"/>
        <end position="1637"/>
    </location>
</feature>
<dbReference type="GO" id="GO:0016020">
    <property type="term" value="C:membrane"/>
    <property type="evidence" value="ECO:0007669"/>
    <property type="project" value="TreeGrafter"/>
</dbReference>
<evidence type="ECO:0000259" key="4">
    <source>
        <dbReference type="Pfam" id="PF12371"/>
    </source>
</evidence>
<organism evidence="5 6">
    <name type="scientific">Calicophoron daubneyi</name>
    <name type="common">Rumen fluke</name>
    <name type="synonym">Paramphistomum daubneyi</name>
    <dbReference type="NCBI Taxonomy" id="300641"/>
    <lineage>
        <taxon>Eukaryota</taxon>
        <taxon>Metazoa</taxon>
        <taxon>Spiralia</taxon>
        <taxon>Lophotrochozoa</taxon>
        <taxon>Platyhelminthes</taxon>
        <taxon>Trematoda</taxon>
        <taxon>Digenea</taxon>
        <taxon>Plagiorchiida</taxon>
        <taxon>Pronocephalata</taxon>
        <taxon>Paramphistomoidea</taxon>
        <taxon>Paramphistomidae</taxon>
        <taxon>Calicophoron</taxon>
    </lineage>
</organism>
<evidence type="ECO:0000313" key="6">
    <source>
        <dbReference type="Proteomes" id="UP001497525"/>
    </source>
</evidence>
<dbReference type="InterPro" id="IPR022113">
    <property type="entry name" value="TMEM131L_N"/>
</dbReference>
<dbReference type="Pfam" id="PF12371">
    <property type="entry name" value="TMEM131_like_N"/>
    <property type="match status" value="1"/>
</dbReference>
<name>A0AAV2TUM3_CALDB</name>
<feature type="region of interest" description="Disordered" evidence="1">
    <location>
        <begin position="1991"/>
        <end position="2010"/>
    </location>
</feature>
<evidence type="ECO:0000256" key="3">
    <source>
        <dbReference type="SAM" id="SignalP"/>
    </source>
</evidence>
<keyword evidence="2" id="KW-0812">Transmembrane</keyword>
<feature type="region of interest" description="Disordered" evidence="1">
    <location>
        <begin position="1452"/>
        <end position="1502"/>
    </location>
</feature>
<feature type="region of interest" description="Disordered" evidence="1">
    <location>
        <begin position="1612"/>
        <end position="1653"/>
    </location>
</feature>
<feature type="compositionally biased region" description="Polar residues" evidence="1">
    <location>
        <begin position="1991"/>
        <end position="2009"/>
    </location>
</feature>
<feature type="region of interest" description="Disordered" evidence="1">
    <location>
        <begin position="1692"/>
        <end position="1716"/>
    </location>
</feature>
<sequence>MLFFTLCALLCLEILHERAVLCSASADVVTLLDEVEDFYATRTSDAYRIYSAQIVLLNVAFNPPYLDFGEQPFSSVKVVEVTLTNLDSDHSFEIITTFGARDSFLWSRFNQTTLIPSASASFNVTFLPHRVGYVENTLYIPTSRGLLKYQTFGSAYLNIDSFIPTIQLELVSENSSAAVVRLYNPHAYPIEISDLGLCLSQANAVRRKLIISSVPEGCHHSNDCSLEPVVVHPHRSSDICTLDILTDDLSTVRGFLAIAIRFKAPDAGNSADFWDSSRCNQLGIINRTVAVSVHAHYTSSSYLFPQISLLHFGTVSTLTGPVTKQLQLINRFKHPLTVTRVEADSFEQALSIKLTDPSILSGWSHAQSVASITFSPQNISHSYELSGFITAYTNVKSVSVKVPYVVKLVHGSFATKTLLSSVWVENEEHADIRFQYFIQNNIDLPLSVKRPDLSRSVRDMVAVHNRTCTTELYSGEELLLFSLSIRNPSRTRVTGTFRVSTNLSSLDFSIDLFSGHLNLFVENARLISGTYDFGTVLVGQQRNSTISVYNGNPVEISIATLLITTVHSEEAAWIVAREKQKRCSKCVANCHLIRANRTCNSCVKTIDPYSSTQYTVYWGGLDRATTVNGFIILQSSYHRLIRRFRFYVAVGELALLPNPISVHDIFPGKVVSRNVIVQSSFPTSTELSRFKLETDSDVEMDSIRLLDGRSTLPRGVLAEGPMLSANRPTIVGSVLFDPALDCTDMFSRTSSSSDMGVTSEHKNHRTICYSGFSLESDRGSEWFRSMTRNSSLLESEPEWIETFRSGLLQSASTYAALKLAWSERLADSSSRAASSVRTLEARVSLSVSGDESVFWGDLSAFLVWPRLVLSRKSSPKKTVSSCILQSESPAGTDLTKPFPFGEHTKVNFPNTIWTEPVQCDLLITNPSDRPIFIQPIMLDAVYQIRKRHSTANKSDAMLISLFEYLGFPTSGDSFSRWADRISGKFTVEVQNPLLNPDPHWFGNGEWTVPTCCPIVILPKNGQATLRITFTSEYFSTISDENAVPPDDVSHGMLFIRNNLTAIEPVWLSARLGKPSLSFGIIRSKAAQSNQPESHSQFKVLHFDDPNKNISETANLLLEARWTRVRTRANFSNFSTEDNKCAWLSSTPILPPHTPSLGFDFSERSLWPFCSEGDDPRVISIANRQDLSSDHPHFSHPRSSHLIAREQRKEMLASLWVRRRLILLNTGDVPVSILGLMLASDRETLYDSLLTALDDSAVDRIFCRYSGYELSPCFVYPYKANTTLNSDIKVLPVLLQPGEHLPIEVRYRPDFMHTFLSVRLWTVAYPHSSNQPELSMPFQNSQFMSGFENRRSHLVALLEIIAVFPPSFLQTCMKTLPRPWVERILRICIITVLVLNLLVITLTGYMDGDRIYSAHLRIRERIDRLPFNANPDPSRVFSFGKLLSRESQSAEASQTSAEKISLNKKPKCSSGSSERLASKISPGFTPPQRVATASELPKVESTDLPPPARWSVLRKAAYYLFFSSPLLVLTLAKTLFSGVTSFGAVIWTKISSVGSIKVPFEVSRANLTEPRRTRRFGAELLFSHSPNKSEIVQDSDKGTVKFLFSASKYTSSRIQNPSSKFTGQEDVKALRNSRKSDGAKMNANQDARPSDYLKGPVRIERRKRANQPPLKVGNPTSEAVAVTAAELNGKLSSAQTVPSYDASGEESSNRTDNIETPMTEAEIAAAVRATMRLAEEACSQARRKSTQLKQRIREKRLISYSSASSSSGLDQDNGVVRTSSNAHLCSSKKTTESVPNDAEPDAACHSDSNANFTSEAPTKLEFDGKSKTLEGLPRLPLIGSLVADVSDNALRPEFELCWSSSHPHVHTDLPIVISRHSAAWSVWDEGVADIASVWDPISFAADTSEEGVDNSDEAMSRIAAETQAFANSLMHWLPEALDPDSIPPTREKLSKGKSCKQSRRFRNSFDIAHGHYSNRPINRESRHTCFSDLSKNQQIASSTHETGTSTNSRSHAVPVDQLDKNSTAEVGILAHLEPSVTETNNLDLCFRTPLEFTPPTKIMFDAFEAAASALEEAGLHPRCTSDLASCPICRAHLLTGVLTEEHPAENSDLYSQDPEQQDSVWPLTERSSHCFYELPQITENKRLCMLEHEGYNSIHSHLDLLSYSARDSAADESKTGDNGMAQNNFRVGTLEEYLKWPKFAGNLFHPCSLIFSNGSSGSYAEESNNAEHPPRSSDITFHPWRPISEISTTELLESLGLDETDRVLSFDSDFSYFKSSTHDPLTSVPDFSDTSAPHVSDMLDGSSETMENQIQHEWR</sequence>
<dbReference type="InterPro" id="IPR039877">
    <property type="entry name" value="TMEM131-like"/>
</dbReference>
<dbReference type="PANTHER" id="PTHR22050:SF0">
    <property type="entry name" value="TRANSMEMBRANE PROTEIN 131 HOMOLOG"/>
    <property type="match status" value="1"/>
</dbReference>
<feature type="compositionally biased region" description="Polar residues" evidence="1">
    <location>
        <begin position="1805"/>
        <end position="1815"/>
    </location>
</feature>
<feature type="transmembrane region" description="Helical" evidence="2">
    <location>
        <begin position="1383"/>
        <end position="1405"/>
    </location>
</feature>
<proteinExistence type="predicted"/>
<reference evidence="5" key="1">
    <citation type="submission" date="2024-06" db="EMBL/GenBank/DDBJ databases">
        <authorList>
            <person name="Liu X."/>
            <person name="Lenzi L."/>
            <person name="Haldenby T S."/>
            <person name="Uol C."/>
        </authorList>
    </citation>
    <scope>NUCLEOTIDE SEQUENCE</scope>
</reference>
<feature type="region of interest" description="Disordered" evidence="1">
    <location>
        <begin position="1782"/>
        <end position="1818"/>
    </location>
</feature>
<evidence type="ECO:0000313" key="5">
    <source>
        <dbReference type="EMBL" id="CAL5139087.1"/>
    </source>
</evidence>
<feature type="compositionally biased region" description="Polar residues" evidence="1">
    <location>
        <begin position="1782"/>
        <end position="1793"/>
    </location>
</feature>
<keyword evidence="3" id="KW-0732">Signal</keyword>
<feature type="compositionally biased region" description="Polar residues" evidence="1">
    <location>
        <begin position="1612"/>
        <end position="1621"/>
    </location>
</feature>
<feature type="region of interest" description="Disordered" evidence="1">
    <location>
        <begin position="1935"/>
        <end position="1956"/>
    </location>
</feature>
<keyword evidence="2" id="KW-0472">Membrane</keyword>
<feature type="chain" id="PRO_5043943263" description="Transmembrane protein 131-like N-terminal domain-containing protein" evidence="3">
    <location>
        <begin position="20"/>
        <end position="2314"/>
    </location>
</feature>
<dbReference type="Proteomes" id="UP001497525">
    <property type="component" value="Unassembled WGS sequence"/>
</dbReference>
<keyword evidence="2" id="KW-1133">Transmembrane helix</keyword>